<dbReference type="SUPFAM" id="SSF46689">
    <property type="entry name" value="Homeodomain-like"/>
    <property type="match status" value="1"/>
</dbReference>
<evidence type="ECO:0000313" key="6">
    <source>
        <dbReference type="Proteomes" id="UP001363010"/>
    </source>
</evidence>
<feature type="domain" description="HTH araC/xylS-type" evidence="4">
    <location>
        <begin position="245"/>
        <end position="342"/>
    </location>
</feature>
<dbReference type="RefSeq" id="WP_340362060.1">
    <property type="nucleotide sequence ID" value="NZ_JBBKZV010000001.1"/>
</dbReference>
<comment type="caution">
    <text evidence="5">The sequence shown here is derived from an EMBL/GenBank/DDBJ whole genome shotgun (WGS) entry which is preliminary data.</text>
</comment>
<keyword evidence="3" id="KW-0804">Transcription</keyword>
<dbReference type="Gene3D" id="1.10.10.60">
    <property type="entry name" value="Homeodomain-like"/>
    <property type="match status" value="1"/>
</dbReference>
<dbReference type="PANTHER" id="PTHR47894:SF1">
    <property type="entry name" value="HTH-TYPE TRANSCRIPTIONAL REGULATOR VQSM"/>
    <property type="match status" value="1"/>
</dbReference>
<dbReference type="SMART" id="SM00342">
    <property type="entry name" value="HTH_ARAC"/>
    <property type="match status" value="1"/>
</dbReference>
<evidence type="ECO:0000256" key="3">
    <source>
        <dbReference type="ARBA" id="ARBA00023163"/>
    </source>
</evidence>
<proteinExistence type="predicted"/>
<dbReference type="InterPro" id="IPR032687">
    <property type="entry name" value="AraC-type_N"/>
</dbReference>
<dbReference type="InterPro" id="IPR018060">
    <property type="entry name" value="HTH_AraC"/>
</dbReference>
<sequence>MEQTIPSFDEAIYPAYKVVALVDALAEDGIGPAQALDGSGIAEDRLHDPATRLSFRQMQVVYRNAMRMAKSPDIALRAGQRMHMSACGMYGYALLSSATPMEACHFAIRYHQITGPVTSISFDIGDDAAVWRIEPLFTVDVQDEMYRFSMEFQFSMNHTLLKDYFGAGFRLRELRGAYPMPAHVAIYKKVFGVPVRFGQAYNEVIHDVSWLEHQPAYSNKITHAMVREVCEQALQSMKNPLGLAGKVHQRLLSQPGRFANSDAMANEFGLSDRTLRRRLEAEHTSFQQILLDVRRHLAIRYLRETPMSNEEIADRLGYSDAANFRHAFKRWTGKQPSLYRQASSVD</sequence>
<keyword evidence="6" id="KW-1185">Reference proteome</keyword>
<organism evidence="5 6">
    <name type="scientific">Variovorax humicola</name>
    <dbReference type="NCBI Taxonomy" id="1769758"/>
    <lineage>
        <taxon>Bacteria</taxon>
        <taxon>Pseudomonadati</taxon>
        <taxon>Pseudomonadota</taxon>
        <taxon>Betaproteobacteria</taxon>
        <taxon>Burkholderiales</taxon>
        <taxon>Comamonadaceae</taxon>
        <taxon>Variovorax</taxon>
    </lineage>
</organism>
<dbReference type="InterPro" id="IPR009057">
    <property type="entry name" value="Homeodomain-like_sf"/>
</dbReference>
<keyword evidence="1" id="KW-0805">Transcription regulation</keyword>
<dbReference type="Pfam" id="PF12625">
    <property type="entry name" value="Arabinose_bd"/>
    <property type="match status" value="1"/>
</dbReference>
<dbReference type="Pfam" id="PF12833">
    <property type="entry name" value="HTH_18"/>
    <property type="match status" value="1"/>
</dbReference>
<evidence type="ECO:0000256" key="2">
    <source>
        <dbReference type="ARBA" id="ARBA00023125"/>
    </source>
</evidence>
<evidence type="ECO:0000313" key="5">
    <source>
        <dbReference type="EMBL" id="MEJ8821040.1"/>
    </source>
</evidence>
<keyword evidence="2" id="KW-0238">DNA-binding</keyword>
<name>A0ABU8VTN6_9BURK</name>
<gene>
    <name evidence="5" type="ORF">WKW80_03185</name>
</gene>
<evidence type="ECO:0000256" key="1">
    <source>
        <dbReference type="ARBA" id="ARBA00023015"/>
    </source>
</evidence>
<dbReference type="Proteomes" id="UP001363010">
    <property type="component" value="Unassembled WGS sequence"/>
</dbReference>
<accession>A0ABU8VTN6</accession>
<dbReference type="EMBL" id="JBBKZV010000001">
    <property type="protein sequence ID" value="MEJ8821040.1"/>
    <property type="molecule type" value="Genomic_DNA"/>
</dbReference>
<protein>
    <submittedName>
        <fullName evidence="5">AraC family transcriptional regulator</fullName>
    </submittedName>
</protein>
<dbReference type="PROSITE" id="PS01124">
    <property type="entry name" value="HTH_ARAC_FAMILY_2"/>
    <property type="match status" value="1"/>
</dbReference>
<dbReference type="PANTHER" id="PTHR47894">
    <property type="entry name" value="HTH-TYPE TRANSCRIPTIONAL REGULATOR GADX"/>
    <property type="match status" value="1"/>
</dbReference>
<reference evidence="5 6" key="1">
    <citation type="submission" date="2024-03" db="EMBL/GenBank/DDBJ databases">
        <title>Novel species of the genus Variovorax.</title>
        <authorList>
            <person name="Liu Q."/>
            <person name="Xin Y.-H."/>
        </authorList>
    </citation>
    <scope>NUCLEOTIDE SEQUENCE [LARGE SCALE GENOMIC DNA]</scope>
    <source>
        <strain evidence="5 6">KACC 18501</strain>
    </source>
</reference>
<evidence type="ECO:0000259" key="4">
    <source>
        <dbReference type="PROSITE" id="PS01124"/>
    </source>
</evidence>